<feature type="transmembrane region" description="Helical" evidence="1">
    <location>
        <begin position="208"/>
        <end position="226"/>
    </location>
</feature>
<evidence type="ECO:0000259" key="2">
    <source>
        <dbReference type="Pfam" id="PF20151"/>
    </source>
</evidence>
<dbReference type="InParanoid" id="A0A5C3NZY1"/>
<feature type="transmembrane region" description="Helical" evidence="1">
    <location>
        <begin position="12"/>
        <end position="30"/>
    </location>
</feature>
<dbReference type="Pfam" id="PF20151">
    <property type="entry name" value="DUF6533"/>
    <property type="match status" value="1"/>
</dbReference>
<sequence length="327" mass="35309">MSDLAGTYEAAFTANFCGVAVVTVLVFDWIISSASEVNLVWRAPKTSASLLYISNRYCIMLAYCRGLYWSEVALENLSMLGPALFSSLRVYALSGQHRVLTGLTLGLALMPFFVNVSTDYQSHPVNLDPPYNCYLDSTTSPTMALALTFLSHSSSTLADRIAIAVTWWTTYRSGRLAADTLHGPTFHQIVLYNGSIYFFKLPAGSESYMINFIGPIASMLVCRFLLSLQEAKRNTRPASDATPSFIASDFAGSPSPLPSFVAPLGGLVHASFSFSSSNSFLTSDLDFQCDTASELESRGSDSTAIVSELGNKGSVSSMEDSVAETPV</sequence>
<evidence type="ECO:0000313" key="4">
    <source>
        <dbReference type="Proteomes" id="UP000308197"/>
    </source>
</evidence>
<keyword evidence="1" id="KW-0472">Membrane</keyword>
<dbReference type="Proteomes" id="UP000308197">
    <property type="component" value="Unassembled WGS sequence"/>
</dbReference>
<feature type="domain" description="DUF6533" evidence="2">
    <location>
        <begin position="17"/>
        <end position="61"/>
    </location>
</feature>
<dbReference type="InterPro" id="IPR045340">
    <property type="entry name" value="DUF6533"/>
</dbReference>
<dbReference type="AlphaFoldDB" id="A0A5C3NZY1"/>
<evidence type="ECO:0000313" key="3">
    <source>
        <dbReference type="EMBL" id="TFK81928.1"/>
    </source>
</evidence>
<protein>
    <recommendedName>
        <fullName evidence="2">DUF6533 domain-containing protein</fullName>
    </recommendedName>
</protein>
<keyword evidence="1" id="KW-0812">Transmembrane</keyword>
<evidence type="ECO:0000256" key="1">
    <source>
        <dbReference type="SAM" id="Phobius"/>
    </source>
</evidence>
<gene>
    <name evidence="3" type="ORF">K466DRAFT_590923</name>
</gene>
<organism evidence="3 4">
    <name type="scientific">Polyporus arcularius HHB13444</name>
    <dbReference type="NCBI Taxonomy" id="1314778"/>
    <lineage>
        <taxon>Eukaryota</taxon>
        <taxon>Fungi</taxon>
        <taxon>Dikarya</taxon>
        <taxon>Basidiomycota</taxon>
        <taxon>Agaricomycotina</taxon>
        <taxon>Agaricomycetes</taxon>
        <taxon>Polyporales</taxon>
        <taxon>Polyporaceae</taxon>
        <taxon>Polyporus</taxon>
    </lineage>
</organism>
<accession>A0A5C3NZY1</accession>
<keyword evidence="4" id="KW-1185">Reference proteome</keyword>
<reference evidence="3 4" key="1">
    <citation type="journal article" date="2019" name="Nat. Ecol. Evol.">
        <title>Megaphylogeny resolves global patterns of mushroom evolution.</title>
        <authorList>
            <person name="Varga T."/>
            <person name="Krizsan K."/>
            <person name="Foldi C."/>
            <person name="Dima B."/>
            <person name="Sanchez-Garcia M."/>
            <person name="Sanchez-Ramirez S."/>
            <person name="Szollosi G.J."/>
            <person name="Szarkandi J.G."/>
            <person name="Papp V."/>
            <person name="Albert L."/>
            <person name="Andreopoulos W."/>
            <person name="Angelini C."/>
            <person name="Antonin V."/>
            <person name="Barry K.W."/>
            <person name="Bougher N.L."/>
            <person name="Buchanan P."/>
            <person name="Buyck B."/>
            <person name="Bense V."/>
            <person name="Catcheside P."/>
            <person name="Chovatia M."/>
            <person name="Cooper J."/>
            <person name="Damon W."/>
            <person name="Desjardin D."/>
            <person name="Finy P."/>
            <person name="Geml J."/>
            <person name="Haridas S."/>
            <person name="Hughes K."/>
            <person name="Justo A."/>
            <person name="Karasinski D."/>
            <person name="Kautmanova I."/>
            <person name="Kiss B."/>
            <person name="Kocsube S."/>
            <person name="Kotiranta H."/>
            <person name="LaButti K.M."/>
            <person name="Lechner B.E."/>
            <person name="Liimatainen K."/>
            <person name="Lipzen A."/>
            <person name="Lukacs Z."/>
            <person name="Mihaltcheva S."/>
            <person name="Morgado L.N."/>
            <person name="Niskanen T."/>
            <person name="Noordeloos M.E."/>
            <person name="Ohm R.A."/>
            <person name="Ortiz-Santana B."/>
            <person name="Ovrebo C."/>
            <person name="Racz N."/>
            <person name="Riley R."/>
            <person name="Savchenko A."/>
            <person name="Shiryaev A."/>
            <person name="Soop K."/>
            <person name="Spirin V."/>
            <person name="Szebenyi C."/>
            <person name="Tomsovsky M."/>
            <person name="Tulloss R.E."/>
            <person name="Uehling J."/>
            <person name="Grigoriev I.V."/>
            <person name="Vagvolgyi C."/>
            <person name="Papp T."/>
            <person name="Martin F.M."/>
            <person name="Miettinen O."/>
            <person name="Hibbett D.S."/>
            <person name="Nagy L.G."/>
        </authorList>
    </citation>
    <scope>NUCLEOTIDE SEQUENCE [LARGE SCALE GENOMIC DNA]</scope>
    <source>
        <strain evidence="3 4">HHB13444</strain>
    </source>
</reference>
<proteinExistence type="predicted"/>
<keyword evidence="1" id="KW-1133">Transmembrane helix</keyword>
<feature type="transmembrane region" description="Helical" evidence="1">
    <location>
        <begin position="99"/>
        <end position="118"/>
    </location>
</feature>
<name>A0A5C3NZY1_9APHY</name>
<dbReference type="EMBL" id="ML211541">
    <property type="protein sequence ID" value="TFK81928.1"/>
    <property type="molecule type" value="Genomic_DNA"/>
</dbReference>